<proteinExistence type="predicted"/>
<comment type="caution">
    <text evidence="2">The sequence shown here is derived from an EMBL/GenBank/DDBJ whole genome shotgun (WGS) entry which is preliminary data.</text>
</comment>
<evidence type="ECO:0000313" key="3">
    <source>
        <dbReference type="Proteomes" id="UP000250321"/>
    </source>
</evidence>
<evidence type="ECO:0000256" key="1">
    <source>
        <dbReference type="SAM" id="MobiDB-lite"/>
    </source>
</evidence>
<dbReference type="EMBL" id="PJQY01000844">
    <property type="protein sequence ID" value="PQQ07594.1"/>
    <property type="molecule type" value="Genomic_DNA"/>
</dbReference>
<evidence type="ECO:0000313" key="2">
    <source>
        <dbReference type="EMBL" id="PQQ07594.1"/>
    </source>
</evidence>
<feature type="compositionally biased region" description="Basic and acidic residues" evidence="1">
    <location>
        <begin position="17"/>
        <end position="26"/>
    </location>
</feature>
<reference evidence="2 3" key="1">
    <citation type="submission" date="2018-02" db="EMBL/GenBank/DDBJ databases">
        <title>Draft genome of wild Prunus yedoensis var. nudiflora.</title>
        <authorList>
            <person name="Baek S."/>
            <person name="Kim J.-H."/>
            <person name="Choi K."/>
            <person name="Kim G.-B."/>
            <person name="Cho A."/>
            <person name="Jang H."/>
            <person name="Shin C.-H."/>
            <person name="Yu H.-J."/>
            <person name="Mun J.-H."/>
        </authorList>
    </citation>
    <scope>NUCLEOTIDE SEQUENCE [LARGE SCALE GENOMIC DNA]</scope>
    <source>
        <strain evidence="3">cv. Jeju island</strain>
        <tissue evidence="2">Leaf</tissue>
    </source>
</reference>
<name>A0A314YRH6_PRUYE</name>
<keyword evidence="3" id="KW-1185">Reference proteome</keyword>
<feature type="region of interest" description="Disordered" evidence="1">
    <location>
        <begin position="1"/>
        <end position="85"/>
    </location>
</feature>
<sequence length="85" mass="9061">MERLRAKEGGFEEEDGGSERSLEGEKKKRRNGVGEGNGKGREPDGGGNRGERKIPGKRENLGGGVSESVKSTSQSCGKLNTDKLN</sequence>
<gene>
    <name evidence="2" type="ORF">Pyn_20187</name>
</gene>
<dbReference type="AlphaFoldDB" id="A0A314YRH6"/>
<feature type="compositionally biased region" description="Polar residues" evidence="1">
    <location>
        <begin position="68"/>
        <end position="79"/>
    </location>
</feature>
<feature type="compositionally biased region" description="Basic and acidic residues" evidence="1">
    <location>
        <begin position="38"/>
        <end position="60"/>
    </location>
</feature>
<protein>
    <submittedName>
        <fullName evidence="2">Uncharacterized protein</fullName>
    </submittedName>
</protein>
<feature type="compositionally biased region" description="Basic and acidic residues" evidence="1">
    <location>
        <begin position="1"/>
        <end position="10"/>
    </location>
</feature>
<accession>A0A314YRH6</accession>
<organism evidence="2 3">
    <name type="scientific">Prunus yedoensis var. nudiflora</name>
    <dbReference type="NCBI Taxonomy" id="2094558"/>
    <lineage>
        <taxon>Eukaryota</taxon>
        <taxon>Viridiplantae</taxon>
        <taxon>Streptophyta</taxon>
        <taxon>Embryophyta</taxon>
        <taxon>Tracheophyta</taxon>
        <taxon>Spermatophyta</taxon>
        <taxon>Magnoliopsida</taxon>
        <taxon>eudicotyledons</taxon>
        <taxon>Gunneridae</taxon>
        <taxon>Pentapetalae</taxon>
        <taxon>rosids</taxon>
        <taxon>fabids</taxon>
        <taxon>Rosales</taxon>
        <taxon>Rosaceae</taxon>
        <taxon>Amygdaloideae</taxon>
        <taxon>Amygdaleae</taxon>
        <taxon>Prunus</taxon>
    </lineage>
</organism>
<dbReference type="Proteomes" id="UP000250321">
    <property type="component" value="Unassembled WGS sequence"/>
</dbReference>